<evidence type="ECO:0000259" key="5">
    <source>
        <dbReference type="PROSITE" id="PS50930"/>
    </source>
</evidence>
<dbReference type="GO" id="GO:0000156">
    <property type="term" value="F:phosphorelay response regulator activity"/>
    <property type="evidence" value="ECO:0007669"/>
    <property type="project" value="InterPro"/>
</dbReference>
<dbReference type="Gene3D" id="3.40.50.2300">
    <property type="match status" value="1"/>
</dbReference>
<dbReference type="EMBL" id="CP009933">
    <property type="protein sequence ID" value="AKA70920.1"/>
    <property type="molecule type" value="Genomic_DNA"/>
</dbReference>
<protein>
    <recommendedName>
        <fullName evidence="1">Stage 0 sporulation protein A homolog</fullName>
    </recommendedName>
</protein>
<dbReference type="RefSeq" id="WP_029159096.1">
    <property type="nucleotide sequence ID" value="NZ_CP009933.1"/>
</dbReference>
<proteinExistence type="predicted"/>
<dbReference type="Proteomes" id="UP000033115">
    <property type="component" value="Chromosome"/>
</dbReference>
<dbReference type="Gene3D" id="2.40.50.1020">
    <property type="entry name" value="LytTr DNA-binding domain"/>
    <property type="match status" value="1"/>
</dbReference>
<dbReference type="KEGG" id="csq:CSCA_3795"/>
<comment type="function">
    <text evidence="2">May play the central regulatory role in sporulation. It may be an element of the effector pathway responsible for the activation of sporulation genes in response to nutritional stress. Spo0A may act in concert with spo0H (a sigma factor) to control the expression of some genes that are critical to the sporulation process.</text>
</comment>
<gene>
    <name evidence="6" type="ORF">CSCA_3795</name>
</gene>
<dbReference type="InterPro" id="IPR007492">
    <property type="entry name" value="LytTR_DNA-bd_dom"/>
</dbReference>
<reference evidence="6 7" key="1">
    <citation type="journal article" date="2015" name="J. Biotechnol.">
        <title>Complete genome sequence of a malodorant-producing acetogen, Clostridium scatologenes ATCC 25775(T).</title>
        <authorList>
            <person name="Zhu Z."/>
            <person name="Guo T."/>
            <person name="Zheng H."/>
            <person name="Song T."/>
            <person name="Ouyang P."/>
            <person name="Xie J."/>
        </authorList>
    </citation>
    <scope>NUCLEOTIDE SEQUENCE [LARGE SCALE GENOMIC DNA]</scope>
    <source>
        <strain evidence="6 7">ATCC 25775</strain>
    </source>
</reference>
<dbReference type="AlphaFoldDB" id="A0A0E3K2M0"/>
<evidence type="ECO:0000313" key="6">
    <source>
        <dbReference type="EMBL" id="AKA70920.1"/>
    </source>
</evidence>
<dbReference type="SMART" id="SM00448">
    <property type="entry name" value="REC"/>
    <property type="match status" value="1"/>
</dbReference>
<feature type="modified residue" description="4-aspartylphosphate" evidence="3">
    <location>
        <position position="60"/>
    </location>
</feature>
<dbReference type="InterPro" id="IPR046947">
    <property type="entry name" value="LytR-like"/>
</dbReference>
<dbReference type="InterPro" id="IPR001789">
    <property type="entry name" value="Sig_transdc_resp-reg_receiver"/>
</dbReference>
<keyword evidence="7" id="KW-1185">Reference proteome</keyword>
<keyword evidence="3" id="KW-0597">Phosphoprotein</keyword>
<evidence type="ECO:0000313" key="7">
    <source>
        <dbReference type="Proteomes" id="UP000033115"/>
    </source>
</evidence>
<name>A0A0E3K2M0_CLOSL</name>
<organism evidence="6 7">
    <name type="scientific">Clostridium scatologenes</name>
    <dbReference type="NCBI Taxonomy" id="1548"/>
    <lineage>
        <taxon>Bacteria</taxon>
        <taxon>Bacillati</taxon>
        <taxon>Bacillota</taxon>
        <taxon>Clostridia</taxon>
        <taxon>Eubacteriales</taxon>
        <taxon>Clostridiaceae</taxon>
        <taxon>Clostridium</taxon>
    </lineage>
</organism>
<dbReference type="PROSITE" id="PS50930">
    <property type="entry name" value="HTH_LYTTR"/>
    <property type="match status" value="1"/>
</dbReference>
<dbReference type="PANTHER" id="PTHR37299">
    <property type="entry name" value="TRANSCRIPTIONAL REGULATOR-RELATED"/>
    <property type="match status" value="1"/>
</dbReference>
<feature type="domain" description="HTH LytTR-type" evidence="5">
    <location>
        <begin position="133"/>
        <end position="233"/>
    </location>
</feature>
<evidence type="ECO:0000256" key="1">
    <source>
        <dbReference type="ARBA" id="ARBA00018672"/>
    </source>
</evidence>
<accession>A0A0E3K2M0</accession>
<keyword evidence="6" id="KW-0238">DNA-binding</keyword>
<dbReference type="Pfam" id="PF04397">
    <property type="entry name" value="LytTR"/>
    <property type="match status" value="1"/>
</dbReference>
<dbReference type="Pfam" id="PF00072">
    <property type="entry name" value="Response_reg"/>
    <property type="match status" value="1"/>
</dbReference>
<evidence type="ECO:0000256" key="2">
    <source>
        <dbReference type="ARBA" id="ARBA00024867"/>
    </source>
</evidence>
<dbReference type="PROSITE" id="PS50110">
    <property type="entry name" value="RESPONSE_REGULATORY"/>
    <property type="match status" value="1"/>
</dbReference>
<dbReference type="STRING" id="1548.CSCA_3795"/>
<feature type="domain" description="Response regulatory" evidence="4">
    <location>
        <begin position="3"/>
        <end position="123"/>
    </location>
</feature>
<sequence length="239" mass="28167">MMNIAVCDDDIEELKEISNFISKNIEELDIAFKIKCFNEGQDLIEYMNFNKDNFDIIFLDIYMKASQGIEIAKEIREFDKECKIIFITSSHEHAIDSYEVRALYYILKPINGEKFSTAIKLAIEELNKENKYIVIANKKGSYKIFHKDILYAESTARLVNLHLKSSEIITFYSKLGDFIKTLEDEKFIKVHKSFIVNMDYILKIEDKFIFIDNYIRIPISGVNLTKVKETYFNYLLKYT</sequence>
<dbReference type="PANTHER" id="PTHR37299:SF1">
    <property type="entry name" value="STAGE 0 SPORULATION PROTEIN A HOMOLOG"/>
    <property type="match status" value="1"/>
</dbReference>
<dbReference type="InterPro" id="IPR011006">
    <property type="entry name" value="CheY-like_superfamily"/>
</dbReference>
<dbReference type="HOGENOM" id="CLU_000445_14_2_9"/>
<evidence type="ECO:0000259" key="4">
    <source>
        <dbReference type="PROSITE" id="PS50110"/>
    </source>
</evidence>
<dbReference type="GO" id="GO:0003677">
    <property type="term" value="F:DNA binding"/>
    <property type="evidence" value="ECO:0007669"/>
    <property type="project" value="UniProtKB-KW"/>
</dbReference>
<evidence type="ECO:0000256" key="3">
    <source>
        <dbReference type="PROSITE-ProRule" id="PRU00169"/>
    </source>
</evidence>
<dbReference type="SMART" id="SM00850">
    <property type="entry name" value="LytTR"/>
    <property type="match status" value="1"/>
</dbReference>
<dbReference type="SUPFAM" id="SSF52172">
    <property type="entry name" value="CheY-like"/>
    <property type="match status" value="1"/>
</dbReference>